<proteinExistence type="predicted"/>
<protein>
    <submittedName>
        <fullName evidence="2">DUF1127 domain-containing protein</fullName>
    </submittedName>
</protein>
<dbReference type="Proteomes" id="UP000306602">
    <property type="component" value="Unassembled WGS sequence"/>
</dbReference>
<evidence type="ECO:0000259" key="1">
    <source>
        <dbReference type="Pfam" id="PF06568"/>
    </source>
</evidence>
<sequence>MIGILANSFRTASRLDTPVRDNLRHMYEVRRERHALSKLDDHLLNDIGVSRADAEDEAQRAFWDAPTWFQR</sequence>
<reference evidence="2 3" key="1">
    <citation type="submission" date="2019-04" db="EMBL/GenBank/DDBJ databases">
        <title>Shimia ponticola sp. nov., isolated from seawater.</title>
        <authorList>
            <person name="Kim Y.-O."/>
            <person name="Yoon J.-H."/>
        </authorList>
    </citation>
    <scope>NUCLEOTIDE SEQUENCE [LARGE SCALE GENOMIC DNA]</scope>
    <source>
        <strain evidence="2 3">MYP11</strain>
    </source>
</reference>
<accession>A0A4S4NID4</accession>
<dbReference type="InterPro" id="IPR009506">
    <property type="entry name" value="YjiS-like"/>
</dbReference>
<dbReference type="RefSeq" id="WP_136463330.1">
    <property type="nucleotide sequence ID" value="NZ_SRKY01000003.1"/>
</dbReference>
<dbReference type="EMBL" id="SRKY01000003">
    <property type="protein sequence ID" value="THH35860.1"/>
    <property type="molecule type" value="Genomic_DNA"/>
</dbReference>
<organism evidence="2 3">
    <name type="scientific">Aliishimia ponticola</name>
    <dbReference type="NCBI Taxonomy" id="2499833"/>
    <lineage>
        <taxon>Bacteria</taxon>
        <taxon>Pseudomonadati</taxon>
        <taxon>Pseudomonadota</taxon>
        <taxon>Alphaproteobacteria</taxon>
        <taxon>Rhodobacterales</taxon>
        <taxon>Paracoccaceae</taxon>
        <taxon>Aliishimia</taxon>
    </lineage>
</organism>
<dbReference type="OrthoDB" id="8096613at2"/>
<dbReference type="Pfam" id="PF06568">
    <property type="entry name" value="YjiS-like"/>
    <property type="match status" value="1"/>
</dbReference>
<keyword evidence="3" id="KW-1185">Reference proteome</keyword>
<evidence type="ECO:0000313" key="3">
    <source>
        <dbReference type="Proteomes" id="UP000306602"/>
    </source>
</evidence>
<name>A0A4S4NID4_9RHOB</name>
<evidence type="ECO:0000313" key="2">
    <source>
        <dbReference type="EMBL" id="THH35860.1"/>
    </source>
</evidence>
<dbReference type="AlphaFoldDB" id="A0A4S4NID4"/>
<gene>
    <name evidence="2" type="ORF">E4Z66_12360</name>
</gene>
<feature type="domain" description="YjiS-like" evidence="1">
    <location>
        <begin position="21"/>
        <end position="55"/>
    </location>
</feature>
<comment type="caution">
    <text evidence="2">The sequence shown here is derived from an EMBL/GenBank/DDBJ whole genome shotgun (WGS) entry which is preliminary data.</text>
</comment>